<dbReference type="RefSeq" id="WP_272178457.1">
    <property type="nucleotide sequence ID" value="NZ_JAQOSK010000021.1"/>
</dbReference>
<dbReference type="Proteomes" id="UP001221328">
    <property type="component" value="Unassembled WGS sequence"/>
</dbReference>
<organism evidence="2 3">
    <name type="scientific">Streptomyces gilvifuscus</name>
    <dbReference type="NCBI Taxonomy" id="1550617"/>
    <lineage>
        <taxon>Bacteria</taxon>
        <taxon>Bacillati</taxon>
        <taxon>Actinomycetota</taxon>
        <taxon>Actinomycetes</taxon>
        <taxon>Kitasatosporales</taxon>
        <taxon>Streptomycetaceae</taxon>
        <taxon>Streptomyces</taxon>
    </lineage>
</organism>
<accession>A0ABT5G6Q8</accession>
<proteinExistence type="predicted"/>
<evidence type="ECO:0000313" key="2">
    <source>
        <dbReference type="EMBL" id="MDC2960296.1"/>
    </source>
</evidence>
<sequence>MTTGALAPEDEEQQTSYGTHLAAPQEDPPIYAALLREWRARGRMVPGVLDPQWMLLTAMSPTVTAQFPGPPRAGRWERAAELPSRHRTDKLSSR</sequence>
<evidence type="ECO:0000256" key="1">
    <source>
        <dbReference type="SAM" id="MobiDB-lite"/>
    </source>
</evidence>
<keyword evidence="3" id="KW-1185">Reference proteome</keyword>
<gene>
    <name evidence="2" type="ORF">PO587_38300</name>
</gene>
<dbReference type="EMBL" id="JAQOSK010000021">
    <property type="protein sequence ID" value="MDC2960296.1"/>
    <property type="molecule type" value="Genomic_DNA"/>
</dbReference>
<protein>
    <submittedName>
        <fullName evidence="2">Uncharacterized protein</fullName>
    </submittedName>
</protein>
<feature type="compositionally biased region" description="Basic and acidic residues" evidence="1">
    <location>
        <begin position="74"/>
        <end position="94"/>
    </location>
</feature>
<reference evidence="2 3" key="1">
    <citation type="journal article" date="2015" name="Int. J. Syst. Evol. Microbiol.">
        <title>Streptomyces gilvifuscus sp. nov., an actinomycete that produces antibacterial compounds isolated from soil.</title>
        <authorList>
            <person name="Nguyen T.M."/>
            <person name="Kim J."/>
        </authorList>
    </citation>
    <scope>NUCLEOTIDE SEQUENCE [LARGE SCALE GENOMIC DNA]</scope>
    <source>
        <strain evidence="2 3">T113</strain>
    </source>
</reference>
<feature type="region of interest" description="Disordered" evidence="1">
    <location>
        <begin position="1"/>
        <end position="26"/>
    </location>
</feature>
<comment type="caution">
    <text evidence="2">The sequence shown here is derived from an EMBL/GenBank/DDBJ whole genome shotgun (WGS) entry which is preliminary data.</text>
</comment>
<feature type="region of interest" description="Disordered" evidence="1">
    <location>
        <begin position="65"/>
        <end position="94"/>
    </location>
</feature>
<name>A0ABT5G6Q8_9ACTN</name>
<evidence type="ECO:0000313" key="3">
    <source>
        <dbReference type="Proteomes" id="UP001221328"/>
    </source>
</evidence>